<protein>
    <submittedName>
        <fullName evidence="2">28229_t:CDS:1</fullName>
    </submittedName>
</protein>
<dbReference type="AlphaFoldDB" id="A0A9N9JRW8"/>
<accession>A0A9N9JRW8</accession>
<feature type="compositionally biased region" description="Low complexity" evidence="1">
    <location>
        <begin position="8"/>
        <end position="29"/>
    </location>
</feature>
<organism evidence="2 3">
    <name type="scientific">Dentiscutata erythropus</name>
    <dbReference type="NCBI Taxonomy" id="1348616"/>
    <lineage>
        <taxon>Eukaryota</taxon>
        <taxon>Fungi</taxon>
        <taxon>Fungi incertae sedis</taxon>
        <taxon>Mucoromycota</taxon>
        <taxon>Glomeromycotina</taxon>
        <taxon>Glomeromycetes</taxon>
        <taxon>Diversisporales</taxon>
        <taxon>Gigasporaceae</taxon>
        <taxon>Dentiscutata</taxon>
    </lineage>
</organism>
<reference evidence="2" key="1">
    <citation type="submission" date="2021-06" db="EMBL/GenBank/DDBJ databases">
        <authorList>
            <person name="Kallberg Y."/>
            <person name="Tangrot J."/>
            <person name="Rosling A."/>
        </authorList>
    </citation>
    <scope>NUCLEOTIDE SEQUENCE</scope>
    <source>
        <strain evidence="2">MA453B</strain>
    </source>
</reference>
<feature type="region of interest" description="Disordered" evidence="1">
    <location>
        <begin position="1"/>
        <end position="39"/>
    </location>
</feature>
<evidence type="ECO:0000313" key="3">
    <source>
        <dbReference type="Proteomes" id="UP000789405"/>
    </source>
</evidence>
<sequence length="39" mass="4090">IDSKIGKTISPSNTSSSISITTSNPQPTSNFPPKISSRI</sequence>
<proteinExistence type="predicted"/>
<name>A0A9N9JRW8_9GLOM</name>
<dbReference type="EMBL" id="CAJVPY010029532">
    <property type="protein sequence ID" value="CAG8794293.1"/>
    <property type="molecule type" value="Genomic_DNA"/>
</dbReference>
<dbReference type="Proteomes" id="UP000789405">
    <property type="component" value="Unassembled WGS sequence"/>
</dbReference>
<feature type="non-terminal residue" evidence="2">
    <location>
        <position position="39"/>
    </location>
</feature>
<comment type="caution">
    <text evidence="2">The sequence shown here is derived from an EMBL/GenBank/DDBJ whole genome shotgun (WGS) entry which is preliminary data.</text>
</comment>
<evidence type="ECO:0000313" key="2">
    <source>
        <dbReference type="EMBL" id="CAG8794293.1"/>
    </source>
</evidence>
<feature type="non-terminal residue" evidence="2">
    <location>
        <position position="1"/>
    </location>
</feature>
<gene>
    <name evidence="2" type="ORF">DERYTH_LOCUS22038</name>
</gene>
<evidence type="ECO:0000256" key="1">
    <source>
        <dbReference type="SAM" id="MobiDB-lite"/>
    </source>
</evidence>
<keyword evidence="3" id="KW-1185">Reference proteome</keyword>